<evidence type="ECO:0000313" key="1">
    <source>
        <dbReference type="EMBL" id="KAF8414823.1"/>
    </source>
</evidence>
<dbReference type="AlphaFoldDB" id="A0AAD4BAJ8"/>
<organism evidence="1 2">
    <name type="scientific">Boletus edulis BED1</name>
    <dbReference type="NCBI Taxonomy" id="1328754"/>
    <lineage>
        <taxon>Eukaryota</taxon>
        <taxon>Fungi</taxon>
        <taxon>Dikarya</taxon>
        <taxon>Basidiomycota</taxon>
        <taxon>Agaricomycotina</taxon>
        <taxon>Agaricomycetes</taxon>
        <taxon>Agaricomycetidae</taxon>
        <taxon>Boletales</taxon>
        <taxon>Boletineae</taxon>
        <taxon>Boletaceae</taxon>
        <taxon>Boletoideae</taxon>
        <taxon>Boletus</taxon>
    </lineage>
</organism>
<reference evidence="1" key="2">
    <citation type="journal article" date="2020" name="Nat. Commun.">
        <title>Large-scale genome sequencing of mycorrhizal fungi provides insights into the early evolution of symbiotic traits.</title>
        <authorList>
            <person name="Miyauchi S."/>
            <person name="Kiss E."/>
            <person name="Kuo A."/>
            <person name="Drula E."/>
            <person name="Kohler A."/>
            <person name="Sanchez-Garcia M."/>
            <person name="Morin E."/>
            <person name="Andreopoulos B."/>
            <person name="Barry K.W."/>
            <person name="Bonito G."/>
            <person name="Buee M."/>
            <person name="Carver A."/>
            <person name="Chen C."/>
            <person name="Cichocki N."/>
            <person name="Clum A."/>
            <person name="Culley D."/>
            <person name="Crous P.W."/>
            <person name="Fauchery L."/>
            <person name="Girlanda M."/>
            <person name="Hayes R.D."/>
            <person name="Keri Z."/>
            <person name="LaButti K."/>
            <person name="Lipzen A."/>
            <person name="Lombard V."/>
            <person name="Magnuson J."/>
            <person name="Maillard F."/>
            <person name="Murat C."/>
            <person name="Nolan M."/>
            <person name="Ohm R.A."/>
            <person name="Pangilinan J."/>
            <person name="Pereira M.F."/>
            <person name="Perotto S."/>
            <person name="Peter M."/>
            <person name="Pfister S."/>
            <person name="Riley R."/>
            <person name="Sitrit Y."/>
            <person name="Stielow J.B."/>
            <person name="Szollosi G."/>
            <person name="Zifcakova L."/>
            <person name="Stursova M."/>
            <person name="Spatafora J.W."/>
            <person name="Tedersoo L."/>
            <person name="Vaario L.M."/>
            <person name="Yamada A."/>
            <person name="Yan M."/>
            <person name="Wang P."/>
            <person name="Xu J."/>
            <person name="Bruns T."/>
            <person name="Baldrian P."/>
            <person name="Vilgalys R."/>
            <person name="Dunand C."/>
            <person name="Henrissat B."/>
            <person name="Grigoriev I.V."/>
            <person name="Hibbett D."/>
            <person name="Nagy L.G."/>
            <person name="Martin F.M."/>
        </authorList>
    </citation>
    <scope>NUCLEOTIDE SEQUENCE</scope>
    <source>
        <strain evidence="1">BED1</strain>
    </source>
</reference>
<reference evidence="1" key="1">
    <citation type="submission" date="2019-10" db="EMBL/GenBank/DDBJ databases">
        <authorList>
            <consortium name="DOE Joint Genome Institute"/>
            <person name="Kuo A."/>
            <person name="Miyauchi S."/>
            <person name="Kiss E."/>
            <person name="Drula E."/>
            <person name="Kohler A."/>
            <person name="Sanchez-Garcia M."/>
            <person name="Andreopoulos B."/>
            <person name="Barry K.W."/>
            <person name="Bonito G."/>
            <person name="Buee M."/>
            <person name="Carver A."/>
            <person name="Chen C."/>
            <person name="Cichocki N."/>
            <person name="Clum A."/>
            <person name="Culley D."/>
            <person name="Crous P.W."/>
            <person name="Fauchery L."/>
            <person name="Girlanda M."/>
            <person name="Hayes R."/>
            <person name="Keri Z."/>
            <person name="LaButti K."/>
            <person name="Lipzen A."/>
            <person name="Lombard V."/>
            <person name="Magnuson J."/>
            <person name="Maillard F."/>
            <person name="Morin E."/>
            <person name="Murat C."/>
            <person name="Nolan M."/>
            <person name="Ohm R."/>
            <person name="Pangilinan J."/>
            <person name="Pereira M."/>
            <person name="Perotto S."/>
            <person name="Peter M."/>
            <person name="Riley R."/>
            <person name="Sitrit Y."/>
            <person name="Stielow B."/>
            <person name="Szollosi G."/>
            <person name="Zifcakova L."/>
            <person name="Stursova M."/>
            <person name="Spatafora J.W."/>
            <person name="Tedersoo L."/>
            <person name="Vaario L.-M."/>
            <person name="Yamada A."/>
            <person name="Yan M."/>
            <person name="Wang P."/>
            <person name="Xu J."/>
            <person name="Bruns T."/>
            <person name="Baldrian P."/>
            <person name="Vilgalys R."/>
            <person name="Henrissat B."/>
            <person name="Grigoriev I.V."/>
            <person name="Hibbett D."/>
            <person name="Nagy L.G."/>
            <person name="Martin F.M."/>
        </authorList>
    </citation>
    <scope>NUCLEOTIDE SEQUENCE</scope>
    <source>
        <strain evidence="1">BED1</strain>
    </source>
</reference>
<accession>A0AAD4BAJ8</accession>
<sequence length="52" mass="6169">MVRLQVTVVKHLNRPQPTASRTRRRCYTIGQDSVCNYLRSLLHDHTLVKNHR</sequence>
<gene>
    <name evidence="1" type="ORF">L210DRAFT_3590106</name>
</gene>
<comment type="caution">
    <text evidence="1">The sequence shown here is derived from an EMBL/GenBank/DDBJ whole genome shotgun (WGS) entry which is preliminary data.</text>
</comment>
<dbReference type="EMBL" id="WHUW01000421">
    <property type="protein sequence ID" value="KAF8414823.1"/>
    <property type="molecule type" value="Genomic_DNA"/>
</dbReference>
<evidence type="ECO:0000313" key="2">
    <source>
        <dbReference type="Proteomes" id="UP001194468"/>
    </source>
</evidence>
<protein>
    <submittedName>
        <fullName evidence="1">Uncharacterized protein</fullName>
    </submittedName>
</protein>
<proteinExistence type="predicted"/>
<dbReference type="Proteomes" id="UP001194468">
    <property type="component" value="Unassembled WGS sequence"/>
</dbReference>
<keyword evidence="2" id="KW-1185">Reference proteome</keyword>
<name>A0AAD4BAJ8_BOLED</name>